<dbReference type="InterPro" id="IPR016185">
    <property type="entry name" value="PreATP-grasp_dom_sf"/>
</dbReference>
<feature type="non-terminal residue" evidence="5">
    <location>
        <position position="162"/>
    </location>
</feature>
<feature type="domain" description="Carbamoyl-phosphate synthetase large subunit oligomerisation" evidence="4">
    <location>
        <begin position="1"/>
        <end position="115"/>
    </location>
</feature>
<dbReference type="EMBL" id="BARS01013270">
    <property type="protein sequence ID" value="GAF95155.1"/>
    <property type="molecule type" value="Genomic_DNA"/>
</dbReference>
<name>X0V3D7_9ZZZZ</name>
<gene>
    <name evidence="5" type="ORF">S01H1_23152</name>
</gene>
<dbReference type="Gene3D" id="1.10.1030.10">
    <property type="entry name" value="Carbamoyl-phosphate synthetase, large subunit oligomerisation domain"/>
    <property type="match status" value="1"/>
</dbReference>
<dbReference type="Pfam" id="PF25596">
    <property type="entry name" value="CPSase_L_D1"/>
    <property type="match status" value="1"/>
</dbReference>
<dbReference type="GO" id="GO:0006541">
    <property type="term" value="P:glutamine metabolic process"/>
    <property type="evidence" value="ECO:0007669"/>
    <property type="project" value="TreeGrafter"/>
</dbReference>
<evidence type="ECO:0000256" key="2">
    <source>
        <dbReference type="ARBA" id="ARBA00022741"/>
    </source>
</evidence>
<dbReference type="Gene3D" id="3.40.50.20">
    <property type="match status" value="1"/>
</dbReference>
<evidence type="ECO:0000256" key="3">
    <source>
        <dbReference type="ARBA" id="ARBA00022840"/>
    </source>
</evidence>
<dbReference type="GO" id="GO:0005737">
    <property type="term" value="C:cytoplasm"/>
    <property type="evidence" value="ECO:0007669"/>
    <property type="project" value="TreeGrafter"/>
</dbReference>
<organism evidence="5">
    <name type="scientific">marine sediment metagenome</name>
    <dbReference type="NCBI Taxonomy" id="412755"/>
    <lineage>
        <taxon>unclassified sequences</taxon>
        <taxon>metagenomes</taxon>
        <taxon>ecological metagenomes</taxon>
    </lineage>
</organism>
<dbReference type="PANTHER" id="PTHR11405:SF53">
    <property type="entry name" value="CARBAMOYL-PHOSPHATE SYNTHASE [AMMONIA], MITOCHONDRIAL"/>
    <property type="match status" value="1"/>
</dbReference>
<dbReference type="PANTHER" id="PTHR11405">
    <property type="entry name" value="CARBAMOYLTRANSFERASE FAMILY MEMBER"/>
    <property type="match status" value="1"/>
</dbReference>
<evidence type="ECO:0000313" key="5">
    <source>
        <dbReference type="EMBL" id="GAF95155.1"/>
    </source>
</evidence>
<dbReference type="SUPFAM" id="SSF48108">
    <property type="entry name" value="Carbamoyl phosphate synthetase, large subunit connection domain"/>
    <property type="match status" value="1"/>
</dbReference>
<protein>
    <recommendedName>
        <fullName evidence="4">Carbamoyl-phosphate synthetase large subunit oligomerisation domain-containing protein</fullName>
    </recommendedName>
</protein>
<dbReference type="AlphaFoldDB" id="X0V3D7"/>
<reference evidence="5" key="1">
    <citation type="journal article" date="2014" name="Front. Microbiol.">
        <title>High frequency of phylogenetically diverse reductive dehalogenase-homologous genes in deep subseafloor sedimentary metagenomes.</title>
        <authorList>
            <person name="Kawai M."/>
            <person name="Futagami T."/>
            <person name="Toyoda A."/>
            <person name="Takaki Y."/>
            <person name="Nishi S."/>
            <person name="Hori S."/>
            <person name="Arai W."/>
            <person name="Tsubouchi T."/>
            <person name="Morono Y."/>
            <person name="Uchiyama I."/>
            <person name="Ito T."/>
            <person name="Fujiyama A."/>
            <person name="Inagaki F."/>
            <person name="Takami H."/>
        </authorList>
    </citation>
    <scope>NUCLEOTIDE SEQUENCE</scope>
    <source>
        <strain evidence="5">Expedition CK06-06</strain>
    </source>
</reference>
<dbReference type="InterPro" id="IPR036897">
    <property type="entry name" value="CarbamoylP_synth_lsu_oligo_sf"/>
</dbReference>
<comment type="caution">
    <text evidence="5">The sequence shown here is derived from an EMBL/GenBank/DDBJ whole genome shotgun (WGS) entry which is preliminary data.</text>
</comment>
<dbReference type="Pfam" id="PF02787">
    <property type="entry name" value="CPSase_L_D3"/>
    <property type="match status" value="1"/>
</dbReference>
<dbReference type="SMART" id="SM01096">
    <property type="entry name" value="CPSase_L_D3"/>
    <property type="match status" value="1"/>
</dbReference>
<feature type="non-terminal residue" evidence="5">
    <location>
        <position position="1"/>
    </location>
</feature>
<sequence length="162" mass="18217">EPTSERQFIMYEALRKGADISDLCKRTFIKSWFIQQMKELVELEEQLLKHKGTLPPDQLLVQAKKDGFADRYLSQILGLPEMEIRARRTALGMVEGWEPVPVSGVEDAAYYFSTYNAPDKVGVSSARKVMVLGGGPNRIGQGIEFDYCCVHAAFALRDEGIE</sequence>
<dbReference type="GO" id="GO:0005524">
    <property type="term" value="F:ATP binding"/>
    <property type="evidence" value="ECO:0007669"/>
    <property type="project" value="UniProtKB-KW"/>
</dbReference>
<dbReference type="InterPro" id="IPR005480">
    <property type="entry name" value="CPSase_lsu_oligo"/>
</dbReference>
<keyword evidence="3" id="KW-0067">ATP-binding</keyword>
<keyword evidence="1" id="KW-0436">Ligase</keyword>
<evidence type="ECO:0000259" key="4">
    <source>
        <dbReference type="SMART" id="SM01096"/>
    </source>
</evidence>
<accession>X0V3D7</accession>
<keyword evidence="2" id="KW-0547">Nucleotide-binding</keyword>
<proteinExistence type="predicted"/>
<evidence type="ECO:0000256" key="1">
    <source>
        <dbReference type="ARBA" id="ARBA00022598"/>
    </source>
</evidence>
<dbReference type="GO" id="GO:0004088">
    <property type="term" value="F:carbamoyl-phosphate synthase (glutamine-hydrolyzing) activity"/>
    <property type="evidence" value="ECO:0007669"/>
    <property type="project" value="TreeGrafter"/>
</dbReference>
<dbReference type="InterPro" id="IPR058047">
    <property type="entry name" value="CPSase_preATP-grasp"/>
</dbReference>
<dbReference type="SUPFAM" id="SSF52440">
    <property type="entry name" value="PreATP-grasp domain"/>
    <property type="match status" value="1"/>
</dbReference>